<proteinExistence type="predicted"/>
<reference evidence="1 2" key="1">
    <citation type="submission" date="2019-03" db="EMBL/GenBank/DDBJ databases">
        <title>Genomic Encyclopedia of Type Strains, Phase IV (KMG-IV): sequencing the most valuable type-strain genomes for metagenomic binning, comparative biology and taxonomic classification.</title>
        <authorList>
            <person name="Goeker M."/>
        </authorList>
    </citation>
    <scope>NUCLEOTIDE SEQUENCE [LARGE SCALE GENOMIC DNA]</scope>
    <source>
        <strain evidence="1 2">DSM 19377</strain>
    </source>
</reference>
<evidence type="ECO:0000313" key="2">
    <source>
        <dbReference type="Proteomes" id="UP000295416"/>
    </source>
</evidence>
<gene>
    <name evidence="1" type="ORF">EV207_11045</name>
</gene>
<protein>
    <submittedName>
        <fullName evidence="1">Putative transposase/invertase (TIGR01784 family)</fullName>
    </submittedName>
</protein>
<evidence type="ECO:0000313" key="1">
    <source>
        <dbReference type="EMBL" id="TCP29424.1"/>
    </source>
</evidence>
<dbReference type="RefSeq" id="WP_132745788.1">
    <property type="nucleotide sequence ID" value="NZ_SLXK01000010.1"/>
</dbReference>
<keyword evidence="2" id="KW-1185">Reference proteome</keyword>
<sequence>MSNASPFMVFEEQAPYLDQDGLWKKILTELFEPFMLFFAPELSENIDWSKRVDSLEQELPGTFPVKKGKKYTDKIMKVHLKNGSEQWILIHIEVQSSKDNDFSERMYMYFSRIFNAYHRKIYAIAVFADDRKSFKPNTFTYNFYGTRLTYTYNTYKLLDQDENTLLLSENPFSLAVLAGIYMIKGKNNAVQRYQFKRRLLQLLLQGKENDYKRKEINALFYFIDFLLEIPLEMTSDLLRDITPLIDKEAILMNQAMNSEPSPTLKEFLDMKRVEWKREGNLEGKIEGKIEGKKEMARAMFKEDIPFALILRITGLSKEELENIVK</sequence>
<comment type="caution">
    <text evidence="1">The sequence shown here is derived from an EMBL/GenBank/DDBJ whole genome shotgun (WGS) entry which is preliminary data.</text>
</comment>
<dbReference type="OrthoDB" id="419816at2"/>
<name>A0A4R2P5M8_9BACL</name>
<dbReference type="EMBL" id="SLXK01000010">
    <property type="protein sequence ID" value="TCP29424.1"/>
    <property type="molecule type" value="Genomic_DNA"/>
</dbReference>
<dbReference type="Proteomes" id="UP000295416">
    <property type="component" value="Unassembled WGS sequence"/>
</dbReference>
<dbReference type="AlphaFoldDB" id="A0A4R2P5M8"/>
<organism evidence="1 2">
    <name type="scientific">Scopulibacillus darangshiensis</name>
    <dbReference type="NCBI Taxonomy" id="442528"/>
    <lineage>
        <taxon>Bacteria</taxon>
        <taxon>Bacillati</taxon>
        <taxon>Bacillota</taxon>
        <taxon>Bacilli</taxon>
        <taxon>Bacillales</taxon>
        <taxon>Sporolactobacillaceae</taxon>
        <taxon>Scopulibacillus</taxon>
    </lineage>
</organism>
<accession>A0A4R2P5M8</accession>